<reference evidence="15" key="1">
    <citation type="submission" date="2021-02" db="EMBL/GenBank/DDBJ databases">
        <authorList>
            <person name="Nowell W R."/>
        </authorList>
    </citation>
    <scope>NUCLEOTIDE SEQUENCE</scope>
</reference>
<dbReference type="Proteomes" id="UP000681722">
    <property type="component" value="Unassembled WGS sequence"/>
</dbReference>
<evidence type="ECO:0000313" key="17">
    <source>
        <dbReference type="Proteomes" id="UP000663829"/>
    </source>
</evidence>
<dbReference type="Pfam" id="PF00443">
    <property type="entry name" value="UCH"/>
    <property type="match status" value="1"/>
</dbReference>
<feature type="non-terminal residue" evidence="15">
    <location>
        <position position="1"/>
    </location>
</feature>
<dbReference type="Gene3D" id="3.90.70.10">
    <property type="entry name" value="Cysteine proteinases"/>
    <property type="match status" value="1"/>
</dbReference>
<proteinExistence type="inferred from homology"/>
<dbReference type="GO" id="GO:0005829">
    <property type="term" value="C:cytosol"/>
    <property type="evidence" value="ECO:0007669"/>
    <property type="project" value="TreeGrafter"/>
</dbReference>
<feature type="compositionally biased region" description="Basic and acidic residues" evidence="13">
    <location>
        <begin position="665"/>
        <end position="683"/>
    </location>
</feature>
<dbReference type="OrthoDB" id="420187at2759"/>
<comment type="catalytic activity">
    <reaction evidence="1">
        <text>Thiol-dependent hydrolysis of ester, thioester, amide, peptide and isopeptide bonds formed by the C-terminal Gly of ubiquitin (a 76-residue protein attached to proteins as an intracellular targeting signal).</text>
        <dbReference type="EC" id="3.4.19.12"/>
    </reaction>
</comment>
<dbReference type="InterPro" id="IPR050164">
    <property type="entry name" value="Peptidase_C19"/>
</dbReference>
<evidence type="ECO:0000256" key="5">
    <source>
        <dbReference type="ARBA" id="ARBA00022786"/>
    </source>
</evidence>
<comment type="caution">
    <text evidence="15">The sequence shown here is derived from an EMBL/GenBank/DDBJ whole genome shotgun (WGS) entry which is preliminary data.</text>
</comment>
<feature type="domain" description="USP" evidence="14">
    <location>
        <begin position="288"/>
        <end position="607"/>
    </location>
</feature>
<dbReference type="InterPro" id="IPR038765">
    <property type="entry name" value="Papain-like_cys_pep_sf"/>
</dbReference>
<dbReference type="EC" id="3.4.19.12" evidence="3"/>
<organism evidence="15 17">
    <name type="scientific">Didymodactylos carnosus</name>
    <dbReference type="NCBI Taxonomy" id="1234261"/>
    <lineage>
        <taxon>Eukaryota</taxon>
        <taxon>Metazoa</taxon>
        <taxon>Spiralia</taxon>
        <taxon>Gnathifera</taxon>
        <taxon>Rotifera</taxon>
        <taxon>Eurotatoria</taxon>
        <taxon>Bdelloidea</taxon>
        <taxon>Philodinida</taxon>
        <taxon>Philodinidae</taxon>
        <taxon>Didymodactylos</taxon>
    </lineage>
</organism>
<dbReference type="InterPro" id="IPR001394">
    <property type="entry name" value="Peptidase_C19_UCH"/>
</dbReference>
<dbReference type="GO" id="GO:0005634">
    <property type="term" value="C:nucleus"/>
    <property type="evidence" value="ECO:0007669"/>
    <property type="project" value="TreeGrafter"/>
</dbReference>
<dbReference type="AlphaFoldDB" id="A0A815LIB7"/>
<accession>A0A815LIB7</accession>
<evidence type="ECO:0000259" key="14">
    <source>
        <dbReference type="PROSITE" id="PS50235"/>
    </source>
</evidence>
<evidence type="ECO:0000256" key="6">
    <source>
        <dbReference type="ARBA" id="ARBA00022801"/>
    </source>
</evidence>
<gene>
    <name evidence="15" type="ORF">GPM918_LOCUS33483</name>
    <name evidence="16" type="ORF">SRO942_LOCUS34166</name>
</gene>
<dbReference type="SUPFAM" id="SSF54001">
    <property type="entry name" value="Cysteine proteinases"/>
    <property type="match status" value="1"/>
</dbReference>
<keyword evidence="4" id="KW-0645">Protease</keyword>
<dbReference type="EMBL" id="CAJOBC010083281">
    <property type="protein sequence ID" value="CAF4299322.1"/>
    <property type="molecule type" value="Genomic_DNA"/>
</dbReference>
<evidence type="ECO:0000256" key="13">
    <source>
        <dbReference type="SAM" id="MobiDB-lite"/>
    </source>
</evidence>
<dbReference type="EMBL" id="CAJNOQ010017859">
    <property type="protein sequence ID" value="CAF1410338.1"/>
    <property type="molecule type" value="Genomic_DNA"/>
</dbReference>
<dbReference type="InterPro" id="IPR028889">
    <property type="entry name" value="USP"/>
</dbReference>
<keyword evidence="6" id="KW-0378">Hydrolase</keyword>
<keyword evidence="17" id="KW-1185">Reference proteome</keyword>
<evidence type="ECO:0000256" key="10">
    <source>
        <dbReference type="ARBA" id="ARBA00042154"/>
    </source>
</evidence>
<name>A0A815LIB7_9BILA</name>
<evidence type="ECO:0000313" key="16">
    <source>
        <dbReference type="EMBL" id="CAF4299322.1"/>
    </source>
</evidence>
<evidence type="ECO:0000313" key="15">
    <source>
        <dbReference type="EMBL" id="CAF1410338.1"/>
    </source>
</evidence>
<dbReference type="GO" id="GO:0006508">
    <property type="term" value="P:proteolysis"/>
    <property type="evidence" value="ECO:0007669"/>
    <property type="project" value="UniProtKB-KW"/>
</dbReference>
<dbReference type="Proteomes" id="UP000663829">
    <property type="component" value="Unassembled WGS sequence"/>
</dbReference>
<dbReference type="GO" id="GO:0004843">
    <property type="term" value="F:cysteine-type deubiquitinase activity"/>
    <property type="evidence" value="ECO:0007669"/>
    <property type="project" value="UniProtKB-EC"/>
</dbReference>
<protein>
    <recommendedName>
        <fullName evidence="8">Ubiquitin carboxyl-terminal hydrolase 36</fullName>
        <ecNumber evidence="3">3.4.19.12</ecNumber>
    </recommendedName>
    <alternativeName>
        <fullName evidence="11">Deubiquitinating enzyme 36</fullName>
    </alternativeName>
    <alternativeName>
        <fullName evidence="10">Protein scrawny</fullName>
    </alternativeName>
    <alternativeName>
        <fullName evidence="9">Ubiquitin thioesterase 36</fullName>
    </alternativeName>
    <alternativeName>
        <fullName evidence="12">Ubiquitin-specific-processing protease 36</fullName>
    </alternativeName>
</protein>
<evidence type="ECO:0000256" key="4">
    <source>
        <dbReference type="ARBA" id="ARBA00022670"/>
    </source>
</evidence>
<feature type="non-terminal residue" evidence="15">
    <location>
        <position position="792"/>
    </location>
</feature>
<dbReference type="PROSITE" id="PS50235">
    <property type="entry name" value="USP_3"/>
    <property type="match status" value="1"/>
</dbReference>
<dbReference type="InterPro" id="IPR018200">
    <property type="entry name" value="USP_CS"/>
</dbReference>
<evidence type="ECO:0000256" key="2">
    <source>
        <dbReference type="ARBA" id="ARBA00009085"/>
    </source>
</evidence>
<evidence type="ECO:0000256" key="7">
    <source>
        <dbReference type="ARBA" id="ARBA00022807"/>
    </source>
</evidence>
<dbReference type="PANTHER" id="PTHR24006">
    <property type="entry name" value="UBIQUITIN CARBOXYL-TERMINAL HYDROLASE"/>
    <property type="match status" value="1"/>
</dbReference>
<evidence type="ECO:0000256" key="3">
    <source>
        <dbReference type="ARBA" id="ARBA00012759"/>
    </source>
</evidence>
<keyword evidence="7" id="KW-0788">Thiol protease</keyword>
<dbReference type="GO" id="GO:0016579">
    <property type="term" value="P:protein deubiquitination"/>
    <property type="evidence" value="ECO:0007669"/>
    <property type="project" value="InterPro"/>
</dbReference>
<dbReference type="PANTHER" id="PTHR24006:SF758">
    <property type="entry name" value="UBIQUITIN CARBOXYL-TERMINAL HYDROLASE 36"/>
    <property type="match status" value="1"/>
</dbReference>
<comment type="similarity">
    <text evidence="2">Belongs to the peptidase C19 family.</text>
</comment>
<feature type="compositionally biased region" description="Basic and acidic residues" evidence="13">
    <location>
        <begin position="700"/>
        <end position="709"/>
    </location>
</feature>
<evidence type="ECO:0000256" key="9">
    <source>
        <dbReference type="ARBA" id="ARBA00041300"/>
    </source>
</evidence>
<evidence type="ECO:0000256" key="12">
    <source>
        <dbReference type="ARBA" id="ARBA00043009"/>
    </source>
</evidence>
<evidence type="ECO:0000256" key="1">
    <source>
        <dbReference type="ARBA" id="ARBA00000707"/>
    </source>
</evidence>
<keyword evidence="5" id="KW-0833">Ubl conjugation pathway</keyword>
<evidence type="ECO:0000256" key="11">
    <source>
        <dbReference type="ARBA" id="ARBA00042420"/>
    </source>
</evidence>
<feature type="region of interest" description="Disordered" evidence="13">
    <location>
        <begin position="657"/>
        <end position="723"/>
    </location>
</feature>
<dbReference type="PROSITE" id="PS00973">
    <property type="entry name" value="USP_2"/>
    <property type="match status" value="1"/>
</dbReference>
<sequence length="792" mass="90620">YSTIKNFRRKRKRIGRLILNIESSIFDTLSVISATPGVSQEDRDEILCLLVDECVLMYTDQMFHGCCNDETDGYIKIIPDNISLQFQVKLIKFGITDIETYLNTTKKFINRIKEKVNGRTIKLLNEIKYYQNNNPYLTDISVNNSNVHPAPSDYITRHTDFDLKQGPLQTITNNMEIESSAPAKIARLELPKTHTVPNNENTELPFDVTIAEKAEESIIVNTKSPSKQKRVRLANVEPSGDDEECTGEEVVGKNIDLFNKTRKKIKLFLPTSSELSTTRHLPIISLLPSNDNNNSSVRLSNELCLLCAFEQITRLIHHKEIQNKINMVTSTTTTTSSSHSSLPVTPTTIINNIQEISPSLRPSHQEDSAEFLSGLIDKMIIHYLHSLHPPQCLLPSSGTEYQHLCHNQTPIHSILSLLLRSRVTCLKCNKIIDNYESNFLWPINIQNVINQRIINHYHIQQSLKNFVTLEIMENDNSYQCENCNLTIARKRYTIHQQSNILLLQLKRFQYGCASQKLVHLVQYPQFLNIYDYLSEETQQTTSINQCYYRLFCVLIHAGSTAENGHYYSFVHAPNILWYRADDSTVINVDLSQVLNHPDAYILCYVKHGTSPPTTAISNTSQEYSQINPEKNHLVCINPYDPINYDIHLVKNYSGYFDKPQQQKNTENDKEENRNKNDIGKTSEDQGIAGESKLTITITKNNEKATHRTSEGQGIGGGSKSTITITKNNEKDKDLEETTRLCSVANETEIAPNFDKELSTTYQFRLEPYDLIKLNQKKAEFQQRCRNIKLTQM</sequence>
<evidence type="ECO:0000256" key="8">
    <source>
        <dbReference type="ARBA" id="ARBA00039432"/>
    </source>
</evidence>